<dbReference type="KEGG" id="buz:AYM40_09885"/>
<organism evidence="1 2">
    <name type="scientific">Paraburkholderia phytofirmans OLGA172</name>
    <dbReference type="NCBI Taxonomy" id="1417228"/>
    <lineage>
        <taxon>Bacteria</taxon>
        <taxon>Pseudomonadati</taxon>
        <taxon>Pseudomonadota</taxon>
        <taxon>Betaproteobacteria</taxon>
        <taxon>Burkholderiales</taxon>
        <taxon>Burkholderiaceae</taxon>
        <taxon>Paraburkholderia</taxon>
    </lineage>
</organism>
<dbReference type="EMBL" id="CP014578">
    <property type="protein sequence ID" value="ANB72643.1"/>
    <property type="molecule type" value="Genomic_DNA"/>
</dbReference>
<protein>
    <submittedName>
        <fullName evidence="1">Uncharacterized protein</fullName>
    </submittedName>
</protein>
<reference evidence="1 2" key="1">
    <citation type="journal article" date="2016" name="Gene">
        <title>PacBio SMRT assembly of a complex multi-replicon genome reveals chlorocatechol degradative operon in a region of genome plasticity.</title>
        <authorList>
            <person name="Ricker N."/>
            <person name="Shen S.Y."/>
            <person name="Goordial J."/>
            <person name="Jin S."/>
            <person name="Fulthorpe R.R."/>
        </authorList>
    </citation>
    <scope>NUCLEOTIDE SEQUENCE [LARGE SCALE GENOMIC DNA]</scope>
    <source>
        <strain evidence="1 2">OLGA172</strain>
    </source>
</reference>
<evidence type="ECO:0000313" key="1">
    <source>
        <dbReference type="EMBL" id="ANB72643.1"/>
    </source>
</evidence>
<sequence>MNARILPKQNCAEQKPAIGTDYISAVRELHRMNRIYDSLRSMNKVLVYALQRISAFRYSSGLYALGVSI</sequence>
<accession>A0A167VYA2</accession>
<dbReference type="STRING" id="1804984.AYM40_09885"/>
<keyword evidence="2" id="KW-1185">Reference proteome</keyword>
<gene>
    <name evidence="1" type="ORF">AYM40_09885</name>
</gene>
<evidence type="ECO:0000313" key="2">
    <source>
        <dbReference type="Proteomes" id="UP000076852"/>
    </source>
</evidence>
<name>A0A167VYA2_9BURK</name>
<dbReference type="Proteomes" id="UP000076852">
    <property type="component" value="Chromosome 1"/>
</dbReference>
<dbReference type="AlphaFoldDB" id="A0A167VYA2"/>
<proteinExistence type="predicted"/>